<gene>
    <name evidence="1" type="ORF">FB45DRAFT_1044168</name>
</gene>
<keyword evidence="2" id="KW-1185">Reference proteome</keyword>
<dbReference type="AlphaFoldDB" id="A0AAD7AY93"/>
<dbReference type="EMBL" id="JARKIF010000115">
    <property type="protein sequence ID" value="KAJ7604135.1"/>
    <property type="molecule type" value="Genomic_DNA"/>
</dbReference>
<sequence>MIYIIISEILSPALQVPDHKFADIGEESPFAEYAESPSAYLLVCKAWLRVATPLLYNVVVIRSKAQAKALAQALLKNKDLGQFQANTGQFIKRLRVEGGYGAPMRTILQSSPNISDLSISLNIFSSDSTSGLCAGLPLVNPTRLIIQECKKPPTNQMVAKLVTALRNLAPKWDRLSVLKVPSYFFQDEILESLNEMRTIHTLVLPTVFSAA</sequence>
<evidence type="ECO:0000313" key="1">
    <source>
        <dbReference type="EMBL" id="KAJ7604135.1"/>
    </source>
</evidence>
<protein>
    <submittedName>
        <fullName evidence="1">Uncharacterized protein</fullName>
    </submittedName>
</protein>
<organism evidence="1 2">
    <name type="scientific">Roridomyces roridus</name>
    <dbReference type="NCBI Taxonomy" id="1738132"/>
    <lineage>
        <taxon>Eukaryota</taxon>
        <taxon>Fungi</taxon>
        <taxon>Dikarya</taxon>
        <taxon>Basidiomycota</taxon>
        <taxon>Agaricomycotina</taxon>
        <taxon>Agaricomycetes</taxon>
        <taxon>Agaricomycetidae</taxon>
        <taxon>Agaricales</taxon>
        <taxon>Marasmiineae</taxon>
        <taxon>Mycenaceae</taxon>
        <taxon>Roridomyces</taxon>
    </lineage>
</organism>
<dbReference type="Proteomes" id="UP001221142">
    <property type="component" value="Unassembled WGS sequence"/>
</dbReference>
<reference evidence="1" key="1">
    <citation type="submission" date="2023-03" db="EMBL/GenBank/DDBJ databases">
        <title>Massive genome expansion in bonnet fungi (Mycena s.s.) driven by repeated elements and novel gene families across ecological guilds.</title>
        <authorList>
            <consortium name="Lawrence Berkeley National Laboratory"/>
            <person name="Harder C.B."/>
            <person name="Miyauchi S."/>
            <person name="Viragh M."/>
            <person name="Kuo A."/>
            <person name="Thoen E."/>
            <person name="Andreopoulos B."/>
            <person name="Lu D."/>
            <person name="Skrede I."/>
            <person name="Drula E."/>
            <person name="Henrissat B."/>
            <person name="Morin E."/>
            <person name="Kohler A."/>
            <person name="Barry K."/>
            <person name="LaButti K."/>
            <person name="Morin E."/>
            <person name="Salamov A."/>
            <person name="Lipzen A."/>
            <person name="Mereny Z."/>
            <person name="Hegedus B."/>
            <person name="Baldrian P."/>
            <person name="Stursova M."/>
            <person name="Weitz H."/>
            <person name="Taylor A."/>
            <person name="Grigoriev I.V."/>
            <person name="Nagy L.G."/>
            <person name="Martin F."/>
            <person name="Kauserud H."/>
        </authorList>
    </citation>
    <scope>NUCLEOTIDE SEQUENCE</scope>
    <source>
        <strain evidence="1">9284</strain>
    </source>
</reference>
<accession>A0AAD7AY93</accession>
<comment type="caution">
    <text evidence="1">The sequence shown here is derived from an EMBL/GenBank/DDBJ whole genome shotgun (WGS) entry which is preliminary data.</text>
</comment>
<evidence type="ECO:0000313" key="2">
    <source>
        <dbReference type="Proteomes" id="UP001221142"/>
    </source>
</evidence>
<name>A0AAD7AY93_9AGAR</name>
<proteinExistence type="predicted"/>